<proteinExistence type="predicted"/>
<dbReference type="InterPro" id="IPR011990">
    <property type="entry name" value="TPR-like_helical_dom_sf"/>
</dbReference>
<dbReference type="EMBL" id="CP012673">
    <property type="protein sequence ID" value="AUX39733.1"/>
    <property type="molecule type" value="Genomic_DNA"/>
</dbReference>
<keyword evidence="2" id="KW-0472">Membrane</keyword>
<dbReference type="SUPFAM" id="SSF48452">
    <property type="entry name" value="TPR-like"/>
    <property type="match status" value="1"/>
</dbReference>
<evidence type="ECO:0000313" key="4">
    <source>
        <dbReference type="Proteomes" id="UP000238348"/>
    </source>
</evidence>
<feature type="transmembrane region" description="Helical" evidence="2">
    <location>
        <begin position="357"/>
        <end position="380"/>
    </location>
</feature>
<evidence type="ECO:0000256" key="2">
    <source>
        <dbReference type="SAM" id="Phobius"/>
    </source>
</evidence>
<evidence type="ECO:0000313" key="3">
    <source>
        <dbReference type="EMBL" id="AUX39733.1"/>
    </source>
</evidence>
<accession>A0A2L0EKA9</accession>
<keyword evidence="2" id="KW-1133">Transmembrane helix</keyword>
<gene>
    <name evidence="3" type="ORF">SOCE26_011280</name>
</gene>
<feature type="compositionally biased region" description="Polar residues" evidence="1">
    <location>
        <begin position="249"/>
        <end position="258"/>
    </location>
</feature>
<reference evidence="3 4" key="1">
    <citation type="submission" date="2015-09" db="EMBL/GenBank/DDBJ databases">
        <title>Sorangium comparison.</title>
        <authorList>
            <person name="Zaburannyi N."/>
            <person name="Bunk B."/>
            <person name="Overmann J."/>
            <person name="Mueller R."/>
        </authorList>
    </citation>
    <scope>NUCLEOTIDE SEQUENCE [LARGE SCALE GENOMIC DNA]</scope>
    <source>
        <strain evidence="3 4">So ce26</strain>
    </source>
</reference>
<name>A0A2L0EKA9_SORCE</name>
<dbReference type="Proteomes" id="UP000238348">
    <property type="component" value="Chromosome"/>
</dbReference>
<organism evidence="3 4">
    <name type="scientific">Sorangium cellulosum</name>
    <name type="common">Polyangium cellulosum</name>
    <dbReference type="NCBI Taxonomy" id="56"/>
    <lineage>
        <taxon>Bacteria</taxon>
        <taxon>Pseudomonadati</taxon>
        <taxon>Myxococcota</taxon>
        <taxon>Polyangia</taxon>
        <taxon>Polyangiales</taxon>
        <taxon>Polyangiaceae</taxon>
        <taxon>Sorangium</taxon>
    </lineage>
</organism>
<evidence type="ECO:0008006" key="5">
    <source>
        <dbReference type="Google" id="ProtNLM"/>
    </source>
</evidence>
<sequence length="414" mass="44268">MWDKAAPPGVLHGRTIALRPPAVLCHCKGPTTAISEGLTPCGGCKYGPCMRYVAHAFSILLALGAVTFTSSASAEDIYAKLGPNDGLTVQDHVRRARKARDAGRWTEAHAAFKAAFEATERASVGERERAEIAGELGLCELALRQYRDAAEHLAWSLDQREALPPAQQKRFGEGLRTAATYVATLVLAVDPPDADILIDGRSIGRTARTHRLFFEPGRHMVRARAPGREETIHQLRAVAGAEHEISIQLPRTTPGSSKESARPTPTSAGTSSTARAPAPGPWASWPGTLRITGIGLTTATASFGALFMVHASAADGDLEEHNRKLDKLGFTSWACREPSPPATCSELARLRRQRDQFAALGTAMMVASGVIGTATVASFFTDIAFTRSEPARDRLAFSPVATPQQVGLVAYGAW</sequence>
<feature type="compositionally biased region" description="Low complexity" evidence="1">
    <location>
        <begin position="262"/>
        <end position="284"/>
    </location>
</feature>
<feature type="region of interest" description="Disordered" evidence="1">
    <location>
        <begin position="243"/>
        <end position="284"/>
    </location>
</feature>
<protein>
    <recommendedName>
        <fullName evidence="5">PEGA domain-containing protein</fullName>
    </recommendedName>
</protein>
<keyword evidence="2" id="KW-0812">Transmembrane</keyword>
<dbReference type="AlphaFoldDB" id="A0A2L0EKA9"/>
<evidence type="ECO:0000256" key="1">
    <source>
        <dbReference type="SAM" id="MobiDB-lite"/>
    </source>
</evidence>